<gene>
    <name evidence="7" type="primary">LOC107223862</name>
</gene>
<dbReference type="PANTHER" id="PTHR45916:SF1">
    <property type="entry name" value="STRUCTURAL MAINTENANCE OF CHROMOSOMES PROTEIN 5"/>
    <property type="match status" value="1"/>
</dbReference>
<dbReference type="InterPro" id="IPR003395">
    <property type="entry name" value="RecF/RecN/SMC_N"/>
</dbReference>
<proteinExistence type="inferred from homology"/>
<name>A0ABM3G0G9_NEOLC</name>
<dbReference type="GeneID" id="107223862"/>
<sequence>MANSNVERGIIVKICVENFVTYDHAIIKPGRNLNVIIGPNGTGKSTIVCAIVLGLGGKPKVIGRALHVGEYVKSGRQKGKIEIELKNPGKKNHIVTRTITSDGHTQWMLNGKHVSLKEVEQLTKSLNIQVDNLCQFLPQDKVQDFSKMNPQELLENTERSVGDPILLEYHTKLKEHRKRHIDLQEQLINKGNLLERQTQKYDRLKEIVGGIKERTAIKTKILNLKQKKAWLQYDQGRQQLMEAKQEWDAASKEQEKLREAMKPIDKDVTKITSRYSDAERAVNSQSKQLVTKARNLRNMIDQLLSYEEKIQERDKSLAAQIHAEVTRDQEIANAQQMKSKLENDLELITNEFGDEKSLVEKQQDILHRIENHRAFINKFASHVHRFKQEEDQIRSQIRVLEGELQSVKDVERQRLALLRQRSQDAYKAVVWLRENTDKFSRIIHEPMLIKINVKSAKYSKYFENIISNRDLCAFVCENKQDMNLLMQFLRDQEKLQINCVHSDPDKIINMNPNIPIENIAQYGFEYYLSSLVDAPQTILNYLVMNYRIHNIPVGNDSVENNAQNVPWAINCFYSRNKSYFVSQSKYTREKSTKMSTVAGNGSLSVILDTDKLNDIQQRLRLLVDRKTAVAQKVVAIEKKLEDAEKEMVELRAERGQCQHHIEQMKTVRSRIAMTTQRIDLLQAQRTSIEEIKETCKREIQAVVKAQVKVYKKYNEALEEYIETSKNGAHSKLEMKLLQRTLVAKTNEYREMKERCAAAERTVRKCEMELQPLRTEASRLREAAKVMTNGLEPQNKDFAKLNKAFSKLPNNIEDINDELKVSQAKVFCLGNNADGDNVLQEFEKVKVDVEELKQYIEAKTAEVHNINQEMENIRKKWIPPLQQLVEDIDKNFSSYLASLNCAGEVSITHGENIMDFEEYGLKIRVKFRDTDELQELTRTHQSGGERAVTTAIYMIALQELSTVPFRCVDEINQGMDAINERRIFELIVNITGKSNGSQYFLLTPKRHSHAVISRNSGLCHHPISGLATVVRAAERCSPNRDYPVQSVRRQKQRGPLRCDHVRGMQGFLSEVAVVGGELSVPEEQKLCRRSRQPKPMPVLSIAEMPSTRHVERRREIWTHVKEAERAG</sequence>
<keyword evidence="3 4" id="KW-0175">Coiled coil</keyword>
<evidence type="ECO:0000256" key="4">
    <source>
        <dbReference type="SAM" id="Coils"/>
    </source>
</evidence>
<feature type="domain" description="RecF/RecN/SMC N-terminal" evidence="5">
    <location>
        <begin position="11"/>
        <end position="1016"/>
    </location>
</feature>
<feature type="coiled-coil region" evidence="4">
    <location>
        <begin position="848"/>
        <end position="875"/>
    </location>
</feature>
<evidence type="ECO:0000256" key="2">
    <source>
        <dbReference type="ARBA" id="ARBA00018687"/>
    </source>
</evidence>
<dbReference type="SUPFAM" id="SSF52540">
    <property type="entry name" value="P-loop containing nucleoside triphosphate hydrolases"/>
    <property type="match status" value="2"/>
</dbReference>
<evidence type="ECO:0000313" key="6">
    <source>
        <dbReference type="Proteomes" id="UP000829291"/>
    </source>
</evidence>
<dbReference type="InterPro" id="IPR027417">
    <property type="entry name" value="P-loop_NTPase"/>
</dbReference>
<organism evidence="6 7">
    <name type="scientific">Neodiprion lecontei</name>
    <name type="common">Redheaded pine sawfly</name>
    <dbReference type="NCBI Taxonomy" id="441921"/>
    <lineage>
        <taxon>Eukaryota</taxon>
        <taxon>Metazoa</taxon>
        <taxon>Ecdysozoa</taxon>
        <taxon>Arthropoda</taxon>
        <taxon>Hexapoda</taxon>
        <taxon>Insecta</taxon>
        <taxon>Pterygota</taxon>
        <taxon>Neoptera</taxon>
        <taxon>Endopterygota</taxon>
        <taxon>Hymenoptera</taxon>
        <taxon>Tenthredinoidea</taxon>
        <taxon>Diprionidae</taxon>
        <taxon>Diprioninae</taxon>
        <taxon>Neodiprion</taxon>
    </lineage>
</organism>
<accession>A0ABM3G0G9</accession>
<evidence type="ECO:0000313" key="7">
    <source>
        <dbReference type="RefSeq" id="XP_046593763.1"/>
    </source>
</evidence>
<comment type="similarity">
    <text evidence="1">Belongs to the SMC family. SMC5 subfamily.</text>
</comment>
<protein>
    <recommendedName>
        <fullName evidence="2">Structural maintenance of chromosomes protein 5</fullName>
    </recommendedName>
</protein>
<evidence type="ECO:0000256" key="3">
    <source>
        <dbReference type="ARBA" id="ARBA00023054"/>
    </source>
</evidence>
<dbReference type="Proteomes" id="UP000829291">
    <property type="component" value="Chromosome 4"/>
</dbReference>
<dbReference type="Gene3D" id="3.40.50.300">
    <property type="entry name" value="P-loop containing nucleotide triphosphate hydrolases"/>
    <property type="match status" value="2"/>
</dbReference>
<dbReference type="RefSeq" id="XP_046593763.1">
    <property type="nucleotide sequence ID" value="XM_046737807.1"/>
</dbReference>
<evidence type="ECO:0000256" key="1">
    <source>
        <dbReference type="ARBA" id="ARBA00010171"/>
    </source>
</evidence>
<evidence type="ECO:0000259" key="5">
    <source>
        <dbReference type="Pfam" id="PF02463"/>
    </source>
</evidence>
<dbReference type="Pfam" id="PF02463">
    <property type="entry name" value="SMC_N"/>
    <property type="match status" value="1"/>
</dbReference>
<reference evidence="7" key="1">
    <citation type="submission" date="2025-08" db="UniProtKB">
        <authorList>
            <consortium name="RefSeq"/>
        </authorList>
    </citation>
    <scope>IDENTIFICATION</scope>
    <source>
        <tissue evidence="7">Thorax and Abdomen</tissue>
    </source>
</reference>
<feature type="coiled-coil region" evidence="4">
    <location>
        <begin position="626"/>
        <end position="660"/>
    </location>
</feature>
<feature type="coiled-coil region" evidence="4">
    <location>
        <begin position="734"/>
        <end position="768"/>
    </location>
</feature>
<keyword evidence="6" id="KW-1185">Reference proteome</keyword>
<dbReference type="PANTHER" id="PTHR45916">
    <property type="entry name" value="STRUCTURAL MAINTENANCE OF CHROMOSOMES PROTEIN 5"/>
    <property type="match status" value="1"/>
</dbReference>